<organism evidence="9 10">
    <name type="scientific">Colletotrichum chrysophilum</name>
    <dbReference type="NCBI Taxonomy" id="1836956"/>
    <lineage>
        <taxon>Eukaryota</taxon>
        <taxon>Fungi</taxon>
        <taxon>Dikarya</taxon>
        <taxon>Ascomycota</taxon>
        <taxon>Pezizomycotina</taxon>
        <taxon>Sordariomycetes</taxon>
        <taxon>Hypocreomycetidae</taxon>
        <taxon>Glomerellales</taxon>
        <taxon>Glomerellaceae</taxon>
        <taxon>Colletotrichum</taxon>
        <taxon>Colletotrichum gloeosporioides species complex</taxon>
    </lineage>
</organism>
<evidence type="ECO:0000313" key="10">
    <source>
        <dbReference type="Proteomes" id="UP001243330"/>
    </source>
</evidence>
<evidence type="ECO:0000313" key="9">
    <source>
        <dbReference type="EMBL" id="KAK1854277.1"/>
    </source>
</evidence>
<gene>
    <name evidence="9" type="ORF">CCHR01_03129</name>
</gene>
<keyword evidence="4 9" id="KW-0808">Transferase</keyword>
<dbReference type="InterPro" id="IPR008930">
    <property type="entry name" value="Terpenoid_cyclase/PrenylTrfase"/>
</dbReference>
<dbReference type="GO" id="GO:0004662">
    <property type="term" value="F:CAAX-protein geranylgeranyltransferase activity"/>
    <property type="evidence" value="ECO:0007669"/>
    <property type="project" value="TreeGrafter"/>
</dbReference>
<dbReference type="InterPro" id="IPR045089">
    <property type="entry name" value="PGGT1B-like"/>
</dbReference>
<evidence type="ECO:0000256" key="3">
    <source>
        <dbReference type="ARBA" id="ARBA00022602"/>
    </source>
</evidence>
<proteinExistence type="inferred from homology"/>
<evidence type="ECO:0000256" key="4">
    <source>
        <dbReference type="ARBA" id="ARBA00022679"/>
    </source>
</evidence>
<name>A0AAD9AUZ7_9PEZI</name>
<sequence length="452" mass="49986">MLHHLQPRTSIRCTSQPYEMAADSAIPLEKERHIKYWQRCHKTFLPHQYTSSDSTRLALIFFILAALDILSPSSSDRHLLTAEDRAAARNFVLGLQHPAGGFCGSPTHALPKDVCAGWDFEKGAPKPRHASSANIAATYFALLIFAIVADGQEGAKSAYAGVDRVKTLRWLRRLQRADGSFGELVLDDGRIEGGRDMRLCYLAAATRWMLRGDMKEGDVDWVEDIDVDAMVGHIRRSQTYDGGLAESSQLESHDLGCAAGYAYCAVSALYLLDRPPSQGATPHRSVTVEKGLADVELLVKFLVYRQFDYFEKEEDEEDDPNFVLPDTLGQLTLDENTRFVGFNGRCNKVADTCYCWWVGGTLQMLGHVDLIDEVPSRRFLMSKTQHLIGGFSKYPGGPPDIYHGYLGLAALATMGDSTLKPFDASLCATNETVEKIVVARQGLDEAAKARTA</sequence>
<feature type="domain" description="Prenyltransferase alpha-alpha toroid" evidence="8">
    <location>
        <begin position="28"/>
        <end position="427"/>
    </location>
</feature>
<comment type="similarity">
    <text evidence="2">Belongs to the protein prenyltransferase subunit beta family.</text>
</comment>
<protein>
    <submittedName>
        <fullName evidence="9">Geranylgeranyl transferase type i beta subunit</fullName>
    </submittedName>
</protein>
<keyword evidence="6" id="KW-0677">Repeat</keyword>
<evidence type="ECO:0000256" key="2">
    <source>
        <dbReference type="ARBA" id="ARBA00010497"/>
    </source>
</evidence>
<dbReference type="SUPFAM" id="SSF48239">
    <property type="entry name" value="Terpenoid cyclases/Protein prenyltransferases"/>
    <property type="match status" value="1"/>
</dbReference>
<dbReference type="Proteomes" id="UP001243330">
    <property type="component" value="Unassembled WGS sequence"/>
</dbReference>
<keyword evidence="5" id="KW-0479">Metal-binding</keyword>
<evidence type="ECO:0000256" key="1">
    <source>
        <dbReference type="ARBA" id="ARBA00001947"/>
    </source>
</evidence>
<evidence type="ECO:0000259" key="8">
    <source>
        <dbReference type="Pfam" id="PF00432"/>
    </source>
</evidence>
<dbReference type="PANTHER" id="PTHR11774">
    <property type="entry name" value="GERANYLGERANYL TRANSFERASE TYPE BETA SUBUNIT"/>
    <property type="match status" value="1"/>
</dbReference>
<dbReference type="EMBL" id="JAQOWY010000040">
    <property type="protein sequence ID" value="KAK1854277.1"/>
    <property type="molecule type" value="Genomic_DNA"/>
</dbReference>
<dbReference type="Gene3D" id="1.50.10.20">
    <property type="match status" value="1"/>
</dbReference>
<dbReference type="AlphaFoldDB" id="A0AAD9AUZ7"/>
<dbReference type="GO" id="GO:0005953">
    <property type="term" value="C:CAAX-protein geranylgeranyltransferase complex"/>
    <property type="evidence" value="ECO:0007669"/>
    <property type="project" value="TreeGrafter"/>
</dbReference>
<dbReference type="Pfam" id="PF00432">
    <property type="entry name" value="Prenyltrans"/>
    <property type="match status" value="1"/>
</dbReference>
<keyword evidence="7" id="KW-0862">Zinc</keyword>
<comment type="cofactor">
    <cofactor evidence="1">
        <name>Zn(2+)</name>
        <dbReference type="ChEBI" id="CHEBI:29105"/>
    </cofactor>
</comment>
<keyword evidence="10" id="KW-1185">Reference proteome</keyword>
<dbReference type="PANTHER" id="PTHR11774:SF4">
    <property type="entry name" value="GERANYLGERANYL TRANSFERASE TYPE-1 SUBUNIT BETA"/>
    <property type="match status" value="1"/>
</dbReference>
<keyword evidence="3" id="KW-0637">Prenyltransferase</keyword>
<dbReference type="InterPro" id="IPR001330">
    <property type="entry name" value="Prenyltrans"/>
</dbReference>
<evidence type="ECO:0000256" key="7">
    <source>
        <dbReference type="ARBA" id="ARBA00022833"/>
    </source>
</evidence>
<comment type="caution">
    <text evidence="9">The sequence shown here is derived from an EMBL/GenBank/DDBJ whole genome shotgun (WGS) entry which is preliminary data.</text>
</comment>
<reference evidence="9" key="1">
    <citation type="submission" date="2023-01" db="EMBL/GenBank/DDBJ databases">
        <title>Colletotrichum chrysophilum M932 genome sequence.</title>
        <authorList>
            <person name="Baroncelli R."/>
        </authorList>
    </citation>
    <scope>NUCLEOTIDE SEQUENCE</scope>
    <source>
        <strain evidence="9">M932</strain>
    </source>
</reference>
<evidence type="ECO:0000256" key="5">
    <source>
        <dbReference type="ARBA" id="ARBA00022723"/>
    </source>
</evidence>
<accession>A0AAD9AUZ7</accession>
<dbReference type="GO" id="GO:0046872">
    <property type="term" value="F:metal ion binding"/>
    <property type="evidence" value="ECO:0007669"/>
    <property type="project" value="UniProtKB-KW"/>
</dbReference>
<evidence type="ECO:0000256" key="6">
    <source>
        <dbReference type="ARBA" id="ARBA00022737"/>
    </source>
</evidence>